<protein>
    <submittedName>
        <fullName evidence="1">Uncharacterized protein</fullName>
    </submittedName>
</protein>
<reference evidence="1" key="1">
    <citation type="submission" date="2022-04" db="EMBL/GenBank/DDBJ databases">
        <title>Jade perch genome.</title>
        <authorList>
            <person name="Chao B."/>
        </authorList>
    </citation>
    <scope>NUCLEOTIDE SEQUENCE</scope>
    <source>
        <strain evidence="1">CB-2022</strain>
    </source>
</reference>
<organism evidence="1 2">
    <name type="scientific">Scortum barcoo</name>
    <name type="common">barcoo grunter</name>
    <dbReference type="NCBI Taxonomy" id="214431"/>
    <lineage>
        <taxon>Eukaryota</taxon>
        <taxon>Metazoa</taxon>
        <taxon>Chordata</taxon>
        <taxon>Craniata</taxon>
        <taxon>Vertebrata</taxon>
        <taxon>Euteleostomi</taxon>
        <taxon>Actinopterygii</taxon>
        <taxon>Neopterygii</taxon>
        <taxon>Teleostei</taxon>
        <taxon>Neoteleostei</taxon>
        <taxon>Acanthomorphata</taxon>
        <taxon>Eupercaria</taxon>
        <taxon>Centrarchiformes</taxon>
        <taxon>Terapontoidei</taxon>
        <taxon>Terapontidae</taxon>
        <taxon>Scortum</taxon>
    </lineage>
</organism>
<accession>A0ACB8W5G9</accession>
<dbReference type="Proteomes" id="UP000831701">
    <property type="component" value="Chromosome 14"/>
</dbReference>
<evidence type="ECO:0000313" key="1">
    <source>
        <dbReference type="EMBL" id="KAI3362971.1"/>
    </source>
</evidence>
<keyword evidence="2" id="KW-1185">Reference proteome</keyword>
<gene>
    <name evidence="1" type="ORF">L3Q82_011647</name>
</gene>
<proteinExistence type="predicted"/>
<dbReference type="EMBL" id="CM041544">
    <property type="protein sequence ID" value="KAI3362971.1"/>
    <property type="molecule type" value="Genomic_DNA"/>
</dbReference>
<evidence type="ECO:0000313" key="2">
    <source>
        <dbReference type="Proteomes" id="UP000831701"/>
    </source>
</evidence>
<comment type="caution">
    <text evidence="1">The sequence shown here is derived from an EMBL/GenBank/DDBJ whole genome shotgun (WGS) entry which is preliminary data.</text>
</comment>
<sequence length="813" mass="89664">MFHSPIVPRVRKRSRPAEPGSPRREEVKFEDVRLYLVERKMGRSRRSFLTQLARSKGFIVEDVLSDKVTHVVSEDSRASSLWQWLKECAHNDLPNVHVLDISWFTDSMREGRPVAVETRHLIQDTLPITPEASSPTSVTVVSQYACQRRTTTENNNKIFTCYDFISREKEFGHDVDFIVTTPEPGSEESLLPKVIDRLKKQVMTSARVMDESTSESPASASSLEGKSVGLRRSSKYFFHRPTMSPVEGQQLPTRTVNSVGRVLLPPSEAPDGLPESLRGRPIVLLHGLTELLPDPSFCLQDRPGCGLLGLPVPVNCVRSPTGQHGPIGLLLQPDSIPYFRCPPPGSGLPATTGTRDLASTTLQRTAASTMEAENMVHSDSMSPASLGICEKLFRRWELKTSLTEGSARRSQQTLTIRLGLPGTPRRPGYSVLLFGPYAQTTARDLSPTRRRREATLSFTGVNSNTWRLSWGAISKPTPAAAAHPGQLQSSGGSSPSQGAGFQSPSYAWSEVTFHVPIARVLVRGLGRSTATQTTLHHGPSWTFLRVVSLLEGGPTSPFRAEPGRVPWAKTPACQGLRAPTPGLAPGWGPSAQRRSFGGKIIFPLSSSVIPSGILLYCDYQASTFDISKLPSLRFEAMDHFAKCFLILRLEGSQVEGGLHTAEGDSRGWRAVRVDLVSPPMDRYAFALLGWTGSRQFERDLRRYARSERRMLLDNHALYDKTKAFPLPLCLSVSLSLFDVSVEPGWSRAGSHVHQLHPSSSGPGGRERMTGSREGADVLQELICVHKEFLAATTEKDIFAHLGLEYIEPWQRNA</sequence>
<name>A0ACB8W5G9_9TELE</name>